<gene>
    <name evidence="2" type="ORF">NDU88_007525</name>
</gene>
<reference evidence="2" key="1">
    <citation type="journal article" date="2022" name="bioRxiv">
        <title>Sequencing and chromosome-scale assembly of the giantPleurodeles waltlgenome.</title>
        <authorList>
            <person name="Brown T."/>
            <person name="Elewa A."/>
            <person name="Iarovenko S."/>
            <person name="Subramanian E."/>
            <person name="Araus A.J."/>
            <person name="Petzold A."/>
            <person name="Susuki M."/>
            <person name="Suzuki K.-i.T."/>
            <person name="Hayashi T."/>
            <person name="Toyoda A."/>
            <person name="Oliveira C."/>
            <person name="Osipova E."/>
            <person name="Leigh N.D."/>
            <person name="Simon A."/>
            <person name="Yun M.H."/>
        </authorList>
    </citation>
    <scope>NUCLEOTIDE SEQUENCE</scope>
    <source>
        <strain evidence="2">20211129_DDA</strain>
        <tissue evidence="2">Liver</tissue>
    </source>
</reference>
<dbReference type="SUPFAM" id="SSF56672">
    <property type="entry name" value="DNA/RNA polymerases"/>
    <property type="match status" value="1"/>
</dbReference>
<dbReference type="AlphaFoldDB" id="A0AAV7RQC9"/>
<comment type="caution">
    <text evidence="2">The sequence shown here is derived from an EMBL/GenBank/DDBJ whole genome shotgun (WGS) entry which is preliminary data.</text>
</comment>
<sequence length="249" mass="27206">MRGRGIRASPAPGTKAEGCHRNLDLASPGHKGEKRDRAGVAKEDLLAIARTFATYYECLYAQVPQPPAEREKPILGDIPSLLSFLTAELDLPLLEEELEDAISALQSGKTAGPDGYPVEYYKQLQSHLIAPLVGAYEEALHRGSFTQGQDCAPIVVIPKDDLPWDQCSSYQPILLINADIKIFAKVLATRLVRMLPHLVHHAQCGLMPGRSKSHCLRRVQAALSQADRLGDELALLLVDFSKAFAAFSS</sequence>
<keyword evidence="3" id="KW-1185">Reference proteome</keyword>
<dbReference type="PANTHER" id="PTHR19446">
    <property type="entry name" value="REVERSE TRANSCRIPTASES"/>
    <property type="match status" value="1"/>
</dbReference>
<evidence type="ECO:0000256" key="1">
    <source>
        <dbReference type="SAM" id="MobiDB-lite"/>
    </source>
</evidence>
<proteinExistence type="predicted"/>
<dbReference type="EMBL" id="JANPWB010000009">
    <property type="protein sequence ID" value="KAJ1154782.1"/>
    <property type="molecule type" value="Genomic_DNA"/>
</dbReference>
<dbReference type="Proteomes" id="UP001066276">
    <property type="component" value="Chromosome 5"/>
</dbReference>
<organism evidence="2 3">
    <name type="scientific">Pleurodeles waltl</name>
    <name type="common">Iberian ribbed newt</name>
    <dbReference type="NCBI Taxonomy" id="8319"/>
    <lineage>
        <taxon>Eukaryota</taxon>
        <taxon>Metazoa</taxon>
        <taxon>Chordata</taxon>
        <taxon>Craniata</taxon>
        <taxon>Vertebrata</taxon>
        <taxon>Euteleostomi</taxon>
        <taxon>Amphibia</taxon>
        <taxon>Batrachia</taxon>
        <taxon>Caudata</taxon>
        <taxon>Salamandroidea</taxon>
        <taxon>Salamandridae</taxon>
        <taxon>Pleurodelinae</taxon>
        <taxon>Pleurodeles</taxon>
    </lineage>
</organism>
<accession>A0AAV7RQC9</accession>
<name>A0AAV7RQC9_PLEWA</name>
<protein>
    <recommendedName>
        <fullName evidence="4">Reverse transcriptase domain-containing protein</fullName>
    </recommendedName>
</protein>
<evidence type="ECO:0008006" key="4">
    <source>
        <dbReference type="Google" id="ProtNLM"/>
    </source>
</evidence>
<dbReference type="InterPro" id="IPR043502">
    <property type="entry name" value="DNA/RNA_pol_sf"/>
</dbReference>
<evidence type="ECO:0000313" key="2">
    <source>
        <dbReference type="EMBL" id="KAJ1154782.1"/>
    </source>
</evidence>
<feature type="region of interest" description="Disordered" evidence="1">
    <location>
        <begin position="1"/>
        <end position="37"/>
    </location>
</feature>
<evidence type="ECO:0000313" key="3">
    <source>
        <dbReference type="Proteomes" id="UP001066276"/>
    </source>
</evidence>